<comment type="caution">
    <text evidence="2">The sequence shown here is derived from an EMBL/GenBank/DDBJ whole genome shotgun (WGS) entry which is preliminary data.</text>
</comment>
<reference evidence="2" key="1">
    <citation type="submission" date="2023-10" db="EMBL/GenBank/DDBJ databases">
        <authorList>
            <person name="Chen Y."/>
            <person name="Shah S."/>
            <person name="Dougan E. K."/>
            <person name="Thang M."/>
            <person name="Chan C."/>
        </authorList>
    </citation>
    <scope>NUCLEOTIDE SEQUENCE [LARGE SCALE GENOMIC DNA]</scope>
</reference>
<dbReference type="Proteomes" id="UP001189429">
    <property type="component" value="Unassembled WGS sequence"/>
</dbReference>
<organism evidence="2 3">
    <name type="scientific">Prorocentrum cordatum</name>
    <dbReference type="NCBI Taxonomy" id="2364126"/>
    <lineage>
        <taxon>Eukaryota</taxon>
        <taxon>Sar</taxon>
        <taxon>Alveolata</taxon>
        <taxon>Dinophyceae</taxon>
        <taxon>Prorocentrales</taxon>
        <taxon>Prorocentraceae</taxon>
        <taxon>Prorocentrum</taxon>
    </lineage>
</organism>
<gene>
    <name evidence="2" type="ORF">PCOR1329_LOCUS66923</name>
</gene>
<proteinExistence type="predicted"/>
<evidence type="ECO:0000313" key="2">
    <source>
        <dbReference type="EMBL" id="CAK0885248.1"/>
    </source>
</evidence>
<keyword evidence="3" id="KW-1185">Reference proteome</keyword>
<feature type="region of interest" description="Disordered" evidence="1">
    <location>
        <begin position="1"/>
        <end position="47"/>
    </location>
</feature>
<feature type="region of interest" description="Disordered" evidence="1">
    <location>
        <begin position="140"/>
        <end position="166"/>
    </location>
</feature>
<feature type="compositionally biased region" description="Low complexity" evidence="1">
    <location>
        <begin position="8"/>
        <end position="24"/>
    </location>
</feature>
<protein>
    <submittedName>
        <fullName evidence="2">Uncharacterized protein</fullName>
    </submittedName>
</protein>
<dbReference type="EMBL" id="CAUYUJ010018647">
    <property type="protein sequence ID" value="CAK0885248.1"/>
    <property type="molecule type" value="Genomic_DNA"/>
</dbReference>
<accession>A0ABN9WJV3</accession>
<sequence length="272" mass="29126">MPARKRPASGGPAARGRGRGAAPAPRRRPARAGGGAAGGADAPEGHAAHEHVRLRRGFATFRLDAAVAESAKDWARGIGPGAHPRRIQPAHVRVDPGELGGDREAALRVARLAFVFAQEQGAAVGAVRRHVRLLCREEAGGEAPPPAAKRPRVKGPAAGGAPALPPLRLSELRVPDVEHPVAEQRAEPEWVSRLMRMINSRETIAKNRAEGRSGAAVYAGVDPEFLPYFQRRACPNVQRRNDRTQGPPVTCIGSLRRRSVCACARRRPRRTG</sequence>
<name>A0ABN9WJV3_9DINO</name>
<evidence type="ECO:0000313" key="3">
    <source>
        <dbReference type="Proteomes" id="UP001189429"/>
    </source>
</evidence>
<evidence type="ECO:0000256" key="1">
    <source>
        <dbReference type="SAM" id="MobiDB-lite"/>
    </source>
</evidence>